<evidence type="ECO:0008006" key="3">
    <source>
        <dbReference type="Google" id="ProtNLM"/>
    </source>
</evidence>
<name>A0AAV4G1E1_9GAST</name>
<dbReference type="Proteomes" id="UP000762676">
    <property type="component" value="Unassembled WGS sequence"/>
</dbReference>
<organism evidence="1 2">
    <name type="scientific">Elysia marginata</name>
    <dbReference type="NCBI Taxonomy" id="1093978"/>
    <lineage>
        <taxon>Eukaryota</taxon>
        <taxon>Metazoa</taxon>
        <taxon>Spiralia</taxon>
        <taxon>Lophotrochozoa</taxon>
        <taxon>Mollusca</taxon>
        <taxon>Gastropoda</taxon>
        <taxon>Heterobranchia</taxon>
        <taxon>Euthyneura</taxon>
        <taxon>Panpulmonata</taxon>
        <taxon>Sacoglossa</taxon>
        <taxon>Placobranchoidea</taxon>
        <taxon>Plakobranchidae</taxon>
        <taxon>Elysia</taxon>
    </lineage>
</organism>
<keyword evidence="2" id="KW-1185">Reference proteome</keyword>
<dbReference type="AlphaFoldDB" id="A0AAV4G1E1"/>
<sequence>MSAVASYYKLNCTYPQQKRKCNTENNQKNLKHGRQNTLEQTYMEAPTTRILKSRNPFYNAKIENFNATEEWRKEWENITTTGGSIITIPIQPLPGFTTLKESNRLRRRHAKSAYMMHNWKLKGCAMCQRCSKAPETTDHIVLSCAVTKLDGGYETVHNAEVDLVAWINKYNLEV</sequence>
<evidence type="ECO:0000313" key="1">
    <source>
        <dbReference type="EMBL" id="GFR78471.1"/>
    </source>
</evidence>
<accession>A0AAV4G1E1</accession>
<proteinExistence type="predicted"/>
<dbReference type="EMBL" id="BMAT01004699">
    <property type="protein sequence ID" value="GFR78471.1"/>
    <property type="molecule type" value="Genomic_DNA"/>
</dbReference>
<reference evidence="1 2" key="1">
    <citation type="journal article" date="2021" name="Elife">
        <title>Chloroplast acquisition without the gene transfer in kleptoplastic sea slugs, Plakobranchus ocellatus.</title>
        <authorList>
            <person name="Maeda T."/>
            <person name="Takahashi S."/>
            <person name="Yoshida T."/>
            <person name="Shimamura S."/>
            <person name="Takaki Y."/>
            <person name="Nagai Y."/>
            <person name="Toyoda A."/>
            <person name="Suzuki Y."/>
            <person name="Arimoto A."/>
            <person name="Ishii H."/>
            <person name="Satoh N."/>
            <person name="Nishiyama T."/>
            <person name="Hasebe M."/>
            <person name="Maruyama T."/>
            <person name="Minagawa J."/>
            <person name="Obokata J."/>
            <person name="Shigenobu S."/>
        </authorList>
    </citation>
    <scope>NUCLEOTIDE SEQUENCE [LARGE SCALE GENOMIC DNA]</scope>
</reference>
<evidence type="ECO:0000313" key="2">
    <source>
        <dbReference type="Proteomes" id="UP000762676"/>
    </source>
</evidence>
<protein>
    <recommendedName>
        <fullName evidence="3">Reverse transcriptase zinc-binding domain-containing protein</fullName>
    </recommendedName>
</protein>
<comment type="caution">
    <text evidence="1">The sequence shown here is derived from an EMBL/GenBank/DDBJ whole genome shotgun (WGS) entry which is preliminary data.</text>
</comment>
<gene>
    <name evidence="1" type="ORF">ElyMa_002263200</name>
</gene>